<dbReference type="Gramene" id="KCW59579">
    <property type="protein sequence ID" value="KCW59579"/>
    <property type="gene ID" value="EUGRSUZ_H02327"/>
</dbReference>
<dbReference type="EMBL" id="KK198760">
    <property type="protein sequence ID" value="KCW59579.1"/>
    <property type="molecule type" value="Genomic_DNA"/>
</dbReference>
<organism evidence="1">
    <name type="scientific">Eucalyptus grandis</name>
    <name type="common">Flooded gum</name>
    <dbReference type="NCBI Taxonomy" id="71139"/>
    <lineage>
        <taxon>Eukaryota</taxon>
        <taxon>Viridiplantae</taxon>
        <taxon>Streptophyta</taxon>
        <taxon>Embryophyta</taxon>
        <taxon>Tracheophyta</taxon>
        <taxon>Spermatophyta</taxon>
        <taxon>Magnoliopsida</taxon>
        <taxon>eudicotyledons</taxon>
        <taxon>Gunneridae</taxon>
        <taxon>Pentapetalae</taxon>
        <taxon>rosids</taxon>
        <taxon>malvids</taxon>
        <taxon>Myrtales</taxon>
        <taxon>Myrtaceae</taxon>
        <taxon>Myrtoideae</taxon>
        <taxon>Eucalypteae</taxon>
        <taxon>Eucalyptus</taxon>
    </lineage>
</organism>
<evidence type="ECO:0000313" key="1">
    <source>
        <dbReference type="EMBL" id="KCW59579.1"/>
    </source>
</evidence>
<sequence length="110" mass="12427">MTRHSHHPHPRRCANRWCPCKGRRERVEWLGQTKAQNSGGVACTPACEKLDGVARWVGRGVAAAFFTSLDLCSCIYLDTKDGPVEPSLLPFVRDRRRLQRDPGVGDEKKR</sequence>
<proteinExistence type="predicted"/>
<dbReference type="AlphaFoldDB" id="A0A059B0N4"/>
<accession>A0A059B0N4</accession>
<dbReference type="PANTHER" id="PTHR34061">
    <property type="entry name" value="PROTEIN, PUTATIVE-RELATED"/>
    <property type="match status" value="1"/>
</dbReference>
<gene>
    <name evidence="1" type="ORF">EUGRSUZ_H02327</name>
</gene>
<dbReference type="PANTHER" id="PTHR34061:SF2">
    <property type="entry name" value="PROTEIN, PUTATIVE-RELATED"/>
    <property type="match status" value="1"/>
</dbReference>
<reference evidence="1" key="1">
    <citation type="submission" date="2013-07" db="EMBL/GenBank/DDBJ databases">
        <title>The genome of Eucalyptus grandis.</title>
        <authorList>
            <person name="Schmutz J."/>
            <person name="Hayes R."/>
            <person name="Myburg A."/>
            <person name="Tuskan G."/>
            <person name="Grattapaglia D."/>
            <person name="Rokhsar D.S."/>
        </authorList>
    </citation>
    <scope>NUCLEOTIDE SEQUENCE</scope>
    <source>
        <tissue evidence="1">Leaf extractions</tissue>
    </source>
</reference>
<protein>
    <submittedName>
        <fullName evidence="1">Uncharacterized protein</fullName>
    </submittedName>
</protein>
<name>A0A059B0N4_EUCGR</name>
<dbReference type="InParanoid" id="A0A059B0N4"/>